<feature type="transmembrane region" description="Helical" evidence="3">
    <location>
        <begin position="1376"/>
        <end position="1396"/>
    </location>
</feature>
<dbReference type="SUPFAM" id="SSF53822">
    <property type="entry name" value="Periplasmic binding protein-like I"/>
    <property type="match status" value="2"/>
</dbReference>
<dbReference type="InterPro" id="IPR011641">
    <property type="entry name" value="Tyr-kin_ephrin_A/B_rcpt-like"/>
</dbReference>
<protein>
    <submittedName>
        <fullName evidence="6">ABC transporter substrate-binding protein</fullName>
    </submittedName>
</protein>
<organism evidence="6 7">
    <name type="scientific">Carpediemonas membranifera</name>
    <dbReference type="NCBI Taxonomy" id="201153"/>
    <lineage>
        <taxon>Eukaryota</taxon>
        <taxon>Metamonada</taxon>
        <taxon>Carpediemonas-like organisms</taxon>
        <taxon>Carpediemonas</taxon>
    </lineage>
</organism>
<keyword evidence="1" id="KW-0732">Signal</keyword>
<dbReference type="Gene3D" id="3.40.50.2300">
    <property type="match status" value="4"/>
</dbReference>
<feature type="transmembrane region" description="Helical" evidence="3">
    <location>
        <begin position="984"/>
        <end position="1011"/>
    </location>
</feature>
<dbReference type="OrthoDB" id="448697at2759"/>
<name>A0A8J6B2G5_9EUKA</name>
<feature type="compositionally biased region" description="Basic residues" evidence="2">
    <location>
        <begin position="1560"/>
        <end position="1577"/>
    </location>
</feature>
<dbReference type="InterPro" id="IPR028081">
    <property type="entry name" value="Leu-bd"/>
</dbReference>
<dbReference type="InterPro" id="IPR009030">
    <property type="entry name" value="Growth_fac_rcpt_cys_sf"/>
</dbReference>
<feature type="compositionally biased region" description="Basic residues" evidence="2">
    <location>
        <begin position="1221"/>
        <end position="1231"/>
    </location>
</feature>
<feature type="transmembrane region" description="Helical" evidence="3">
    <location>
        <begin position="1180"/>
        <end position="1203"/>
    </location>
</feature>
<dbReference type="Pfam" id="PF07699">
    <property type="entry name" value="Ephrin_rec_like"/>
    <property type="match status" value="1"/>
</dbReference>
<gene>
    <name evidence="6" type="ORF">J8273_1339</name>
</gene>
<reference evidence="6" key="1">
    <citation type="submission" date="2021-05" db="EMBL/GenBank/DDBJ databases">
        <title>A free-living protist that lacks canonical eukaryotic 1 DNA replication and segregation systems.</title>
        <authorList>
            <person name="Salas-Leiva D.E."/>
            <person name="Tromer E.C."/>
            <person name="Curtis B.A."/>
            <person name="Jerlstrom-Hultqvist J."/>
            <person name="Kolisko M."/>
            <person name="Yi Z."/>
            <person name="Salas-Leiva J.S."/>
            <person name="Gallot-Lavallee L."/>
            <person name="Kops G.J.P.L."/>
            <person name="Archibald J.M."/>
            <person name="Simpson A.G.B."/>
            <person name="Roger A.J."/>
        </authorList>
    </citation>
    <scope>NUCLEOTIDE SEQUENCE</scope>
    <source>
        <strain evidence="6">BICM</strain>
    </source>
</reference>
<feature type="transmembrane region" description="Helical" evidence="3">
    <location>
        <begin position="1349"/>
        <end position="1369"/>
    </location>
</feature>
<proteinExistence type="predicted"/>
<feature type="transmembrane region" description="Helical" evidence="3">
    <location>
        <begin position="1023"/>
        <end position="1047"/>
    </location>
</feature>
<dbReference type="PANTHER" id="PTHR47235">
    <property type="entry name" value="BLR6548 PROTEIN"/>
    <property type="match status" value="1"/>
</dbReference>
<dbReference type="Proteomes" id="UP000717585">
    <property type="component" value="Unassembled WGS sequence"/>
</dbReference>
<feature type="transmembrane region" description="Helical" evidence="3">
    <location>
        <begin position="1067"/>
        <end position="1099"/>
    </location>
</feature>
<keyword evidence="3" id="KW-0472">Membrane</keyword>
<evidence type="ECO:0000313" key="6">
    <source>
        <dbReference type="EMBL" id="KAG9396990.1"/>
    </source>
</evidence>
<evidence type="ECO:0000259" key="5">
    <source>
        <dbReference type="Pfam" id="PF13458"/>
    </source>
</evidence>
<evidence type="ECO:0000256" key="1">
    <source>
        <dbReference type="ARBA" id="ARBA00022729"/>
    </source>
</evidence>
<dbReference type="CDD" id="cd19978">
    <property type="entry name" value="PBP1_ABC_ligand_binding-like"/>
    <property type="match status" value="1"/>
</dbReference>
<evidence type="ECO:0000259" key="4">
    <source>
        <dbReference type="Pfam" id="PF07699"/>
    </source>
</evidence>
<dbReference type="SMART" id="SM01411">
    <property type="entry name" value="Ephrin_rec_like"/>
    <property type="match status" value="2"/>
</dbReference>
<evidence type="ECO:0000256" key="3">
    <source>
        <dbReference type="SAM" id="Phobius"/>
    </source>
</evidence>
<dbReference type="Pfam" id="PF13458">
    <property type="entry name" value="Peripla_BP_6"/>
    <property type="match status" value="2"/>
</dbReference>
<feature type="compositionally biased region" description="Basic and acidic residues" evidence="2">
    <location>
        <begin position="1545"/>
        <end position="1559"/>
    </location>
</feature>
<feature type="compositionally biased region" description="Polar residues" evidence="2">
    <location>
        <begin position="1735"/>
        <end position="1744"/>
    </location>
</feature>
<dbReference type="SUPFAM" id="SSF57184">
    <property type="entry name" value="Growth factor receptor domain"/>
    <property type="match status" value="1"/>
</dbReference>
<comment type="caution">
    <text evidence="6">The sequence shown here is derived from an EMBL/GenBank/DDBJ whole genome shotgun (WGS) entry which is preliminary data.</text>
</comment>
<evidence type="ECO:0000256" key="2">
    <source>
        <dbReference type="SAM" id="MobiDB-lite"/>
    </source>
</evidence>
<sequence length="1781" mass="192878">MRDGILAAFASFNAAQSVYNMSLISYDDGYTPANTETNTNKLIGDDGVFALIGYTGTPTVSAVIDTVLAAEMPLIGSFTGARFLRHPFEPLAMNVRASYDDEVNSIVDYAVGFGRTNVAAFIQADAFGTAGINALGLALGKYNLPIIGNGTYERNTVEVEPGLAALEASLNGTTPDLVVMIGTAYALAKFVSIAQPLYPDTLFYTVSFVGSTVFADELLHTYSGINFDNIIVSQVMPFFHGQGYSILPRYEAEMAAHQPAATLGFGTLEGWLAGTMVCMALERVDTSGGLTVDLFMDTVYNTGLFYVEDVRLGPYGYECSGDQAYSGCSCNQGQHFVYLSTIEPNGTYALLERDYFSYCGAMVAEEAVKPLVIGQIADMSGSAASIGKGMRAGIAAAFKEANDAVLFSFPLILRTFNDGYDASRTPSCFTTLIDEGVALIAGTVGTPTTKSLLPLLNATGTPVPLVGPFTGLRALREEAAVVNYRASYDAEVAAMVAHAGDTQFVIFMQNDSFGQAGLDGLTLSLEFINKTIVAQGTYEWGTTDVSDAVTAIFDDSELDITREYAVIMIGTANALAAFVEAVDFKLSQTQMNLGSFYSLSFVGLETYSGFIGQHVYDGNYKNIYASSVVPSPLDFSVDFSDTALHSIMTSDASQFAAVEGYLVGSLLIQILVRMGAVAASDVTGPAFLEAVAGSFTLADSLVVGSFTSSCNQGMRQVQMLSMRSGDSLPKDYQTVSWPDGADWFTFDTCTIAEGLLPATCTAGYEPTHVDSVYVATQCSACITGTYSVSGTSCDACPAGSFAADLASTVCDLCDPGSYQDRSGSGQCITCDSFSYSSESGATSCVACPDSSMVTVSGGATTLADCMCLGGYFGNASIEACTACPDGATCCADASCLYGVVDPLPQPGYYKYDRDTFLACIPADACLGSVAQYGDDVTADEDAANVCSDGYGGFLCGECDTQFFRADSMCQQCSGSFVMDFSRGVGLLIVIFIAAFCISVCSTLLQVTMPLLDVLLDFFKLTTILSLVDITWPGKFLALFSLAGLFNLNIDSVAPSCVSFLRPLFTDIYARAIVWLAVPVAYAILCVHVFVFFICLGFLIGRPSRLISANEMSSYDLFRSIVSSPSYLYTTLMASFVRFLNMMFPGILLQLVSPFICSTQNGVTYNSRSPHIMCSGLEWNLWRVVITIVTLTLGMIPLALFLIASTRIRSIRRNVRLAKLQRKTLRAQRRSSRRESRMNRRGSSARGSFTASYAASSTMMTNQSSRSSINSNMSMASFFSSGPASSAGSSSITARMGMSKFITDKSGGYFKHAIWPAILPFKTSMYFTFSLIQLRTMTLVIVVVLSDSVITKLIFISVFTVGYLAVIVTTRAYRRRYHVLCSATSHMAFSVLLWLAFTHTNETITSSHLTALFIALLAFLAVVIFPIMLVDLTVLFPTSLIRGAVAMLQRRMTHYAWGRKIIITLEDARDWVVVQLYEWKDKYDEWSKKRWHQAADKRNEIERRDRIKAKARATKEEMAKKAVDLFYAGHFDEMLEFEKTELENIRRMSEKKEKDKEKEKGRRHSHSHGEHHRHRRGSKPQTQPGVIPAHPWPMDITSSHAEPVPVSDDAGRPPYGGVDRRGSVVEPFTWSGDTPRGTSDSTVPTLKFTSSSASTMVSNIASVDQDPGFMFDGVMSIVGTEMVPQHIREELKNTGQPPMVRFSSTVDVTTTVSASELTGYNVDHSPDEELDVPTVLSANSDQTDSQVEELAQFSNSMTDSSDDSYTDTGTRDFSDSGSDSGL</sequence>
<dbReference type="InterPro" id="IPR028082">
    <property type="entry name" value="Peripla_BP_I"/>
</dbReference>
<dbReference type="EMBL" id="JAHDYR010000004">
    <property type="protein sequence ID" value="KAG9396990.1"/>
    <property type="molecule type" value="Genomic_DNA"/>
</dbReference>
<feature type="domain" description="Leucine-binding protein" evidence="5">
    <location>
        <begin position="1"/>
        <end position="317"/>
    </location>
</feature>
<keyword evidence="3" id="KW-1133">Transmembrane helix</keyword>
<keyword evidence="7" id="KW-1185">Reference proteome</keyword>
<feature type="transmembrane region" description="Helical" evidence="3">
    <location>
        <begin position="1408"/>
        <end position="1440"/>
    </location>
</feature>
<feature type="domain" description="Leucine-binding protein" evidence="5">
    <location>
        <begin position="371"/>
        <end position="717"/>
    </location>
</feature>
<feature type="region of interest" description="Disordered" evidence="2">
    <location>
        <begin position="1221"/>
        <end position="1248"/>
    </location>
</feature>
<evidence type="ECO:0000313" key="7">
    <source>
        <dbReference type="Proteomes" id="UP000717585"/>
    </source>
</evidence>
<feature type="region of interest" description="Disordered" evidence="2">
    <location>
        <begin position="1735"/>
        <end position="1781"/>
    </location>
</feature>
<dbReference type="PANTHER" id="PTHR47235:SF1">
    <property type="entry name" value="BLR6548 PROTEIN"/>
    <property type="match status" value="1"/>
</dbReference>
<keyword evidence="3" id="KW-0812">Transmembrane</keyword>
<feature type="domain" description="Tyrosine-protein kinase ephrin type A/B receptor-like" evidence="4">
    <location>
        <begin position="816"/>
        <end position="865"/>
    </location>
</feature>
<feature type="transmembrane region" description="Helical" evidence="3">
    <location>
        <begin position="1120"/>
        <end position="1139"/>
    </location>
</feature>
<accession>A0A8J6B2G5</accession>
<feature type="region of interest" description="Disordered" evidence="2">
    <location>
        <begin position="1545"/>
        <end position="1609"/>
    </location>
</feature>
<dbReference type="Gene3D" id="2.10.50.10">
    <property type="entry name" value="Tumor Necrosis Factor Receptor, subunit A, domain 2"/>
    <property type="match status" value="2"/>
</dbReference>